<keyword evidence="1" id="KW-1003">Cell membrane</keyword>
<evidence type="ECO:0000256" key="3">
    <source>
        <dbReference type="ARBA" id="ARBA00022692"/>
    </source>
</evidence>
<keyword evidence="4 7" id="KW-1133">Transmembrane helix</keyword>
<gene>
    <name evidence="8" type="ORF">EVB01_01795</name>
</gene>
<dbReference type="PANTHER" id="PTHR37485:SF1">
    <property type="entry name" value="CELL DIVISION PROTEIN FTSB"/>
    <property type="match status" value="1"/>
</dbReference>
<dbReference type="AlphaFoldDB" id="A0A520LSA5"/>
<keyword evidence="2" id="KW-0132">Cell division</keyword>
<evidence type="ECO:0000256" key="5">
    <source>
        <dbReference type="ARBA" id="ARBA00023136"/>
    </source>
</evidence>
<evidence type="ECO:0000256" key="6">
    <source>
        <dbReference type="ARBA" id="ARBA00023306"/>
    </source>
</evidence>
<name>A0A520LSA5_9GAMM</name>
<accession>A0A520LSA5</accession>
<dbReference type="PANTHER" id="PTHR37485">
    <property type="entry name" value="CELL DIVISION PROTEIN FTSB"/>
    <property type="match status" value="1"/>
</dbReference>
<evidence type="ECO:0000256" key="1">
    <source>
        <dbReference type="ARBA" id="ARBA00022475"/>
    </source>
</evidence>
<evidence type="ECO:0000256" key="7">
    <source>
        <dbReference type="SAM" id="Phobius"/>
    </source>
</evidence>
<evidence type="ECO:0000313" key="8">
    <source>
        <dbReference type="EMBL" id="RZO11880.1"/>
    </source>
</evidence>
<dbReference type="InterPro" id="IPR007060">
    <property type="entry name" value="FtsL/DivIC"/>
</dbReference>
<dbReference type="GO" id="GO:0030428">
    <property type="term" value="C:cell septum"/>
    <property type="evidence" value="ECO:0007669"/>
    <property type="project" value="TreeGrafter"/>
</dbReference>
<reference evidence="8 9" key="1">
    <citation type="submission" date="2019-02" db="EMBL/GenBank/DDBJ databases">
        <title>Prokaryotic population dynamics and viral predation in marine succession experiment using metagenomics: the confinement effect.</title>
        <authorList>
            <person name="Haro-Moreno J.M."/>
            <person name="Rodriguez-Valera F."/>
            <person name="Lopez-Perez M."/>
        </authorList>
    </citation>
    <scope>NUCLEOTIDE SEQUENCE [LARGE SCALE GENOMIC DNA]</scope>
    <source>
        <strain evidence="8">MED-G168</strain>
    </source>
</reference>
<dbReference type="Proteomes" id="UP000319023">
    <property type="component" value="Unassembled WGS sequence"/>
</dbReference>
<keyword evidence="3 7" id="KW-0812">Transmembrane</keyword>
<feature type="transmembrane region" description="Helical" evidence="7">
    <location>
        <begin position="6"/>
        <end position="26"/>
    </location>
</feature>
<evidence type="ECO:0000256" key="4">
    <source>
        <dbReference type="ARBA" id="ARBA00022989"/>
    </source>
</evidence>
<evidence type="ECO:0008006" key="10">
    <source>
        <dbReference type="Google" id="ProtNLM"/>
    </source>
</evidence>
<sequence length="100" mass="11726">MLLVKFLNLLVFSLIIVALYNLFFGIDSKRNFLALQKENQELLLKNKALAKENNLLESGIQSKQKNDAHAEKFAREELNLIYQDEQFLKFEENKPNEPQQ</sequence>
<protein>
    <recommendedName>
        <fullName evidence="10">Cell division protein FtsB</fullName>
    </recommendedName>
</protein>
<dbReference type="EMBL" id="SHBN01000026">
    <property type="protein sequence ID" value="RZO11880.1"/>
    <property type="molecule type" value="Genomic_DNA"/>
</dbReference>
<evidence type="ECO:0000256" key="2">
    <source>
        <dbReference type="ARBA" id="ARBA00022618"/>
    </source>
</evidence>
<comment type="caution">
    <text evidence="8">The sequence shown here is derived from an EMBL/GenBank/DDBJ whole genome shotgun (WGS) entry which is preliminary data.</text>
</comment>
<keyword evidence="6" id="KW-0131">Cell cycle</keyword>
<dbReference type="Pfam" id="PF04977">
    <property type="entry name" value="DivIC"/>
    <property type="match status" value="1"/>
</dbReference>
<evidence type="ECO:0000313" key="9">
    <source>
        <dbReference type="Proteomes" id="UP000319023"/>
    </source>
</evidence>
<dbReference type="GO" id="GO:0043093">
    <property type="term" value="P:FtsZ-dependent cytokinesis"/>
    <property type="evidence" value="ECO:0007669"/>
    <property type="project" value="TreeGrafter"/>
</dbReference>
<dbReference type="InterPro" id="IPR023081">
    <property type="entry name" value="Cell_div_FtsB"/>
</dbReference>
<proteinExistence type="predicted"/>
<keyword evidence="5 7" id="KW-0472">Membrane</keyword>
<organism evidence="8 9">
    <name type="scientific">SAR86 cluster bacterium</name>
    <dbReference type="NCBI Taxonomy" id="2030880"/>
    <lineage>
        <taxon>Bacteria</taxon>
        <taxon>Pseudomonadati</taxon>
        <taxon>Pseudomonadota</taxon>
        <taxon>Gammaproteobacteria</taxon>
        <taxon>SAR86 cluster</taxon>
    </lineage>
</organism>